<reference evidence="2" key="1">
    <citation type="submission" date="2023-03" db="UniProtKB">
        <authorList>
            <consortium name="EnsemblPlants"/>
        </authorList>
    </citation>
    <scope>IDENTIFICATION</scope>
</reference>
<keyword evidence="1" id="KW-0812">Transmembrane</keyword>
<evidence type="ECO:0000313" key="2">
    <source>
        <dbReference type="EnsemblPlants" id="MELO3C007126.2.1"/>
    </source>
</evidence>
<dbReference type="Gramene" id="MELO3C007126.2.1">
    <property type="protein sequence ID" value="MELO3C007126.2.1"/>
    <property type="gene ID" value="MELO3C007126.2"/>
</dbReference>
<dbReference type="PANTHER" id="PTHR33973:SF4">
    <property type="entry name" value="OS07G0153300 PROTEIN"/>
    <property type="match status" value="1"/>
</dbReference>
<proteinExistence type="predicted"/>
<dbReference type="EnsemblPlants" id="MELO3C007126.2.1">
    <property type="protein sequence ID" value="MELO3C007126.2.1"/>
    <property type="gene ID" value="MELO3C007126.2"/>
</dbReference>
<sequence>MEALYLIGSILTTFFTSLLLSLILPFRCFLRRFFLSSSPVSGIRSDSVTLYQGIVWHHRRRPVHHSFNYAVRYALIDLDRSPSPPSHHLSADEARRVASTSGPVVHVTFRYLLTIPASVGYEQNPLSLYYCYQTEDSGQHLKKCIAEVTNTPWGERVSFVFNPNSDLVAKPLHVSPFMDMHGNWSIKSSAPGDYLYVAISVQHPELGDYFSATLKLKRVFPSFGSDHSSFFYLMPHKVAIWIYWHAFKLWWKGVQFLQHPRYTNPSYKVDATIRDQQLQCCKGTGSNENNQVSKIENKVDGNDRMNGNREFIWTNAKWPWS</sequence>
<dbReference type="Pfam" id="PF07103">
    <property type="entry name" value="DUF1365"/>
    <property type="match status" value="1"/>
</dbReference>
<evidence type="ECO:0008006" key="3">
    <source>
        <dbReference type="Google" id="ProtNLM"/>
    </source>
</evidence>
<keyword evidence="1" id="KW-0472">Membrane</keyword>
<dbReference type="InterPro" id="IPR010775">
    <property type="entry name" value="DUF1365"/>
</dbReference>
<protein>
    <recommendedName>
        <fullName evidence="3">DUF1365 domain-containing protein</fullName>
    </recommendedName>
</protein>
<keyword evidence="1" id="KW-1133">Transmembrane helix</keyword>
<name>A0A9I9CQN3_CUCME</name>
<dbReference type="PANTHER" id="PTHR33973">
    <property type="entry name" value="OS07G0153300 PROTEIN"/>
    <property type="match status" value="1"/>
</dbReference>
<accession>A0A9I9CQN3</accession>
<evidence type="ECO:0000256" key="1">
    <source>
        <dbReference type="SAM" id="Phobius"/>
    </source>
</evidence>
<organism evidence="2">
    <name type="scientific">Cucumis melo</name>
    <name type="common">Muskmelon</name>
    <dbReference type="NCBI Taxonomy" id="3656"/>
    <lineage>
        <taxon>Eukaryota</taxon>
        <taxon>Viridiplantae</taxon>
        <taxon>Streptophyta</taxon>
        <taxon>Embryophyta</taxon>
        <taxon>Tracheophyta</taxon>
        <taxon>Spermatophyta</taxon>
        <taxon>Magnoliopsida</taxon>
        <taxon>eudicotyledons</taxon>
        <taxon>Gunneridae</taxon>
        <taxon>Pentapetalae</taxon>
        <taxon>rosids</taxon>
        <taxon>fabids</taxon>
        <taxon>Cucurbitales</taxon>
        <taxon>Cucurbitaceae</taxon>
        <taxon>Benincaseae</taxon>
        <taxon>Cucumis</taxon>
    </lineage>
</organism>
<feature type="transmembrane region" description="Helical" evidence="1">
    <location>
        <begin position="6"/>
        <end position="26"/>
    </location>
</feature>
<dbReference type="AlphaFoldDB" id="A0A9I9CQN3"/>